<evidence type="ECO:0000256" key="5">
    <source>
        <dbReference type="ARBA" id="ARBA00022989"/>
    </source>
</evidence>
<evidence type="ECO:0000256" key="9">
    <source>
        <dbReference type="ARBA" id="ARBA00023264"/>
    </source>
</evidence>
<evidence type="ECO:0000256" key="1">
    <source>
        <dbReference type="ARBA" id="ARBA00022475"/>
    </source>
</evidence>
<dbReference type="NCBIfam" id="TIGR00023">
    <property type="entry name" value="glycerol-3-phosphate 1-O-acyltransferase PlsY"/>
    <property type="match status" value="1"/>
</dbReference>
<dbReference type="Pfam" id="PF02660">
    <property type="entry name" value="G3P_acyltransf"/>
    <property type="match status" value="1"/>
</dbReference>
<dbReference type="EC" id="2.3.1.275" evidence="10"/>
<evidence type="ECO:0000256" key="6">
    <source>
        <dbReference type="ARBA" id="ARBA00023098"/>
    </source>
</evidence>
<protein>
    <recommendedName>
        <fullName evidence="10">Glycerol-3-phosphate acyltransferase</fullName>
    </recommendedName>
    <alternativeName>
        <fullName evidence="10">Acyl-PO4 G3P acyltransferase</fullName>
    </alternativeName>
    <alternativeName>
        <fullName evidence="10">Acyl-phosphate--glycerol-3-phosphate acyltransferase</fullName>
    </alternativeName>
    <alternativeName>
        <fullName evidence="10">G3P acyltransferase</fullName>
        <shortName evidence="10">GPAT</shortName>
        <ecNumber evidence="10">2.3.1.275</ecNumber>
    </alternativeName>
    <alternativeName>
        <fullName evidence="10">Lysophosphatidic acid synthase</fullName>
        <shortName evidence="10">LPA synthase</shortName>
    </alternativeName>
</protein>
<evidence type="ECO:0000256" key="2">
    <source>
        <dbReference type="ARBA" id="ARBA00022516"/>
    </source>
</evidence>
<dbReference type="UniPathway" id="UPA00085"/>
<keyword evidence="7 10" id="KW-0472">Membrane</keyword>
<keyword evidence="2 10" id="KW-0444">Lipid biosynthesis</keyword>
<dbReference type="GO" id="GO:0005886">
    <property type="term" value="C:plasma membrane"/>
    <property type="evidence" value="ECO:0007669"/>
    <property type="project" value="UniProtKB-SubCell"/>
</dbReference>
<evidence type="ECO:0000256" key="8">
    <source>
        <dbReference type="ARBA" id="ARBA00023209"/>
    </source>
</evidence>
<organism evidence="11 12">
    <name type="scientific">Carboxydothermus pertinax</name>
    <dbReference type="NCBI Taxonomy" id="870242"/>
    <lineage>
        <taxon>Bacteria</taxon>
        <taxon>Bacillati</taxon>
        <taxon>Bacillota</taxon>
        <taxon>Clostridia</taxon>
        <taxon>Thermoanaerobacterales</taxon>
        <taxon>Thermoanaerobacteraceae</taxon>
        <taxon>Carboxydothermus</taxon>
    </lineage>
</organism>
<dbReference type="OrthoDB" id="9777124at2"/>
<dbReference type="GO" id="GO:0008654">
    <property type="term" value="P:phospholipid biosynthetic process"/>
    <property type="evidence" value="ECO:0007669"/>
    <property type="project" value="UniProtKB-UniRule"/>
</dbReference>
<feature type="transmembrane region" description="Helical" evidence="10">
    <location>
        <begin position="149"/>
        <end position="173"/>
    </location>
</feature>
<keyword evidence="9 10" id="KW-1208">Phospholipid metabolism</keyword>
<keyword evidence="8 10" id="KW-0594">Phospholipid biosynthesis</keyword>
<dbReference type="RefSeq" id="WP_075858782.1">
    <property type="nucleotide sequence ID" value="NZ_BDJK01000011.1"/>
</dbReference>
<dbReference type="AlphaFoldDB" id="A0A1L8CTP9"/>
<keyword evidence="4 10" id="KW-0812">Transmembrane</keyword>
<evidence type="ECO:0000256" key="10">
    <source>
        <dbReference type="HAMAP-Rule" id="MF_01043"/>
    </source>
</evidence>
<dbReference type="InterPro" id="IPR003811">
    <property type="entry name" value="G3P_acylTferase_PlsY"/>
</dbReference>
<feature type="transmembrane region" description="Helical" evidence="10">
    <location>
        <begin position="108"/>
        <end position="129"/>
    </location>
</feature>
<dbReference type="HAMAP" id="MF_01043">
    <property type="entry name" value="PlsY"/>
    <property type="match status" value="1"/>
</dbReference>
<comment type="subunit">
    <text evidence="10">Probably interacts with PlsX.</text>
</comment>
<dbReference type="PANTHER" id="PTHR30309:SF0">
    <property type="entry name" value="GLYCEROL-3-PHOSPHATE ACYLTRANSFERASE-RELATED"/>
    <property type="match status" value="1"/>
</dbReference>
<comment type="similarity">
    <text evidence="10">Belongs to the PlsY family.</text>
</comment>
<keyword evidence="12" id="KW-1185">Reference proteome</keyword>
<accession>A0A1L8CTP9</accession>
<evidence type="ECO:0000256" key="7">
    <source>
        <dbReference type="ARBA" id="ARBA00023136"/>
    </source>
</evidence>
<dbReference type="Proteomes" id="UP000187485">
    <property type="component" value="Unassembled WGS sequence"/>
</dbReference>
<evidence type="ECO:0000313" key="11">
    <source>
        <dbReference type="EMBL" id="GAV22296.1"/>
    </source>
</evidence>
<comment type="pathway">
    <text evidence="10">Lipid metabolism; phospholipid metabolism.</text>
</comment>
<keyword evidence="11" id="KW-0012">Acyltransferase</keyword>
<dbReference type="PANTHER" id="PTHR30309">
    <property type="entry name" value="INNER MEMBRANE PROTEIN YGIH"/>
    <property type="match status" value="1"/>
</dbReference>
<dbReference type="SMART" id="SM01207">
    <property type="entry name" value="G3P_acyltransf"/>
    <property type="match status" value="1"/>
</dbReference>
<dbReference type="EMBL" id="BDJK01000011">
    <property type="protein sequence ID" value="GAV22296.1"/>
    <property type="molecule type" value="Genomic_DNA"/>
</dbReference>
<reference evidence="12" key="1">
    <citation type="submission" date="2016-12" db="EMBL/GenBank/DDBJ databases">
        <title>Draft Genome Sequences od Carboxydothermus pertinax and islandicus, Hydrogenogenic Carboxydotrophic Bacteria.</title>
        <authorList>
            <person name="Fukuyama Y."/>
            <person name="Ohmae K."/>
            <person name="Yoneda Y."/>
            <person name="Yoshida T."/>
            <person name="Sako Y."/>
        </authorList>
    </citation>
    <scope>NUCLEOTIDE SEQUENCE [LARGE SCALE GENOMIC DNA]</scope>
    <source>
        <strain evidence="12">Ug1</strain>
    </source>
</reference>
<keyword evidence="6 10" id="KW-0443">Lipid metabolism</keyword>
<comment type="caution">
    <text evidence="10">Lacks conserved residue(s) required for the propagation of feature annotation.</text>
</comment>
<dbReference type="STRING" id="870242.cpu_08060"/>
<keyword evidence="3 10" id="KW-0808">Transferase</keyword>
<comment type="function">
    <text evidence="10">Catalyzes the transfer of an acyl group from acyl-phosphate (acyl-PO(4)) to glycerol-3-phosphate (G3P) to form lysophosphatidic acid (LPA). This enzyme utilizes acyl-phosphate as fatty acyl donor, but not acyl-CoA or acyl-ACP.</text>
</comment>
<evidence type="ECO:0000313" key="12">
    <source>
        <dbReference type="Proteomes" id="UP000187485"/>
    </source>
</evidence>
<comment type="catalytic activity">
    <reaction evidence="10">
        <text>an acyl phosphate + sn-glycerol 3-phosphate = a 1-acyl-sn-glycero-3-phosphate + phosphate</text>
        <dbReference type="Rhea" id="RHEA:34075"/>
        <dbReference type="ChEBI" id="CHEBI:43474"/>
        <dbReference type="ChEBI" id="CHEBI:57597"/>
        <dbReference type="ChEBI" id="CHEBI:57970"/>
        <dbReference type="ChEBI" id="CHEBI:59918"/>
        <dbReference type="EC" id="2.3.1.275"/>
    </reaction>
</comment>
<keyword evidence="1 10" id="KW-1003">Cell membrane</keyword>
<gene>
    <name evidence="10" type="primary">plsY</name>
    <name evidence="11" type="ORF">cpu_08060</name>
</gene>
<name>A0A1L8CTP9_9THEO</name>
<sequence length="196" mass="21188">MIILASLIAYLLGSIPFGYLTSKFLWGVDITKRGSGNIGATNVYRNLGPYPGAITALGDVGKGMLAVYLGFLLAGERGALTASFFVVIGHAYSIFLKFRGGKIVATTFGVLIMTSIKVALVVFIIWLVIMLLSRYVSLGSIVCGLSIPLVMLLFGLKVPQIYLGAFLGLMIFYRHQDNIKRLMAGTENKIGTRKKG</sequence>
<keyword evidence="5 10" id="KW-1133">Transmembrane helix</keyword>
<evidence type="ECO:0000256" key="4">
    <source>
        <dbReference type="ARBA" id="ARBA00022692"/>
    </source>
</evidence>
<proteinExistence type="inferred from homology"/>
<dbReference type="GO" id="GO:0043772">
    <property type="term" value="F:acyl-phosphate glycerol-3-phosphate acyltransferase activity"/>
    <property type="evidence" value="ECO:0007669"/>
    <property type="project" value="UniProtKB-UniRule"/>
</dbReference>
<comment type="subcellular location">
    <subcellularLocation>
        <location evidence="10">Cell membrane</location>
        <topology evidence="10">Multi-pass membrane protein</topology>
    </subcellularLocation>
</comment>
<feature type="transmembrane region" description="Helical" evidence="10">
    <location>
        <begin position="78"/>
        <end position="96"/>
    </location>
</feature>
<evidence type="ECO:0000256" key="3">
    <source>
        <dbReference type="ARBA" id="ARBA00022679"/>
    </source>
</evidence>
<comment type="caution">
    <text evidence="11">The sequence shown here is derived from an EMBL/GenBank/DDBJ whole genome shotgun (WGS) entry which is preliminary data.</text>
</comment>